<proteinExistence type="predicted"/>
<dbReference type="EMBL" id="FMXE01000003">
    <property type="protein sequence ID" value="SDA41675.1"/>
    <property type="molecule type" value="Genomic_DNA"/>
</dbReference>
<protein>
    <submittedName>
        <fullName evidence="2">Uncharacterized protein</fullName>
    </submittedName>
</protein>
<keyword evidence="1" id="KW-0732">Signal</keyword>
<evidence type="ECO:0000256" key="1">
    <source>
        <dbReference type="SAM" id="SignalP"/>
    </source>
</evidence>
<dbReference type="AlphaFoldDB" id="A0A1G5V9I3"/>
<accession>A0A1G5V9I3</accession>
<feature type="chain" id="PRO_5011689138" evidence="1">
    <location>
        <begin position="20"/>
        <end position="279"/>
    </location>
</feature>
<feature type="signal peptide" evidence="1">
    <location>
        <begin position="1"/>
        <end position="19"/>
    </location>
</feature>
<name>A0A1G5V9I3_9BACT</name>
<evidence type="ECO:0000313" key="3">
    <source>
        <dbReference type="Proteomes" id="UP000198756"/>
    </source>
</evidence>
<organism evidence="2 3">
    <name type="scientific">Algoriphagus alkaliphilus</name>
    <dbReference type="NCBI Taxonomy" id="279824"/>
    <lineage>
        <taxon>Bacteria</taxon>
        <taxon>Pseudomonadati</taxon>
        <taxon>Bacteroidota</taxon>
        <taxon>Cytophagia</taxon>
        <taxon>Cytophagales</taxon>
        <taxon>Cyclobacteriaceae</taxon>
        <taxon>Algoriphagus</taxon>
    </lineage>
</organism>
<dbReference type="STRING" id="279824.SAMN03080617_00311"/>
<dbReference type="Proteomes" id="UP000198756">
    <property type="component" value="Unassembled WGS sequence"/>
</dbReference>
<sequence>MPFQFIISMILLVSPIANSNHSVVPNLVFNFAEFVPSDRISVRESNTELQVTVGEKIFVFGKARGTLDKVKVGMHVLHFSQVPNNEGNWSTFTNVNWKKLKDGSIQIQSSYRPWPHVLTWTVLENGQLKMVASAPPSDFSDLGWLGLGFNYPDQMLYQVSWNSAGAGFGQWKNQNFTPMSSPEIAIQSEDPGFFQPFQTAKLEFESVTIDVSTETAGLFLGLGQSHFGNSTLPFLKSDLAFLFNRPETQPAKEPQTPSALGSTHQRVFSSPLVLWFHFQ</sequence>
<gene>
    <name evidence="2" type="ORF">SAMN03080617_00311</name>
</gene>
<keyword evidence="3" id="KW-1185">Reference proteome</keyword>
<reference evidence="3" key="1">
    <citation type="submission" date="2016-10" db="EMBL/GenBank/DDBJ databases">
        <authorList>
            <person name="Varghese N."/>
            <person name="Submissions S."/>
        </authorList>
    </citation>
    <scope>NUCLEOTIDE SEQUENCE [LARGE SCALE GENOMIC DNA]</scope>
    <source>
        <strain evidence="3">DSM 22703</strain>
    </source>
</reference>
<evidence type="ECO:0000313" key="2">
    <source>
        <dbReference type="EMBL" id="SDA41675.1"/>
    </source>
</evidence>